<dbReference type="Pfam" id="PF00583">
    <property type="entry name" value="Acetyltransf_1"/>
    <property type="match status" value="2"/>
</dbReference>
<accession>A0ABP2DI45</accession>
<name>A0ABP2DI45_9STRE</name>
<dbReference type="EMBL" id="ABJK02000017">
    <property type="protein sequence ID" value="EDT47888.1"/>
    <property type="molecule type" value="Genomic_DNA"/>
</dbReference>
<reference evidence="2" key="1">
    <citation type="submission" date="2008-03" db="EMBL/GenBank/DDBJ databases">
        <authorList>
            <person name="Fulton L."/>
            <person name="Clifton S."/>
            <person name="Fulton B."/>
            <person name="Xu J."/>
            <person name="Minx P."/>
            <person name="Pepin K.H."/>
            <person name="Johnson M."/>
            <person name="Thiruvilangam P."/>
            <person name="Bhonagiri V."/>
            <person name="Nash W.E."/>
            <person name="Mardis E.R."/>
            <person name="Wilson R.K."/>
        </authorList>
    </citation>
    <scope>NUCLEOTIDE SEQUENCE [LARGE SCALE GENOMIC DNA]</scope>
    <source>
        <strain evidence="2">ATCC BAA-102</strain>
    </source>
</reference>
<comment type="caution">
    <text evidence="2">The sequence shown here is derived from an EMBL/GenBank/DDBJ whole genome shotgun (WGS) entry which is preliminary data.</text>
</comment>
<dbReference type="InterPro" id="IPR016181">
    <property type="entry name" value="Acyl_CoA_acyltransferase"/>
</dbReference>
<dbReference type="CDD" id="cd04301">
    <property type="entry name" value="NAT_SF"/>
    <property type="match status" value="2"/>
</dbReference>
<sequence length="301" mass="34766">MLEKRKKMMSVIKTPCLDKEQKLQVEALIKEVQVFDGTHRIPYLSNNLNFDQEMPAFFLAYDKNQLVGLLTVYADVPDETELAIMVHPNYRRLGYVKELFHVFRETMQEYQLSFTVMSERAFLAKHPDVLANLGMTLEDDFEYWLSRQRKAYLLEKRDDLSVTKASRKHLEAIADFQAKAFGEPHEVTLRYAKEALVDETGKLYIVMKDDEVVASCTVDFSTTYNYLYGLVVAEGYRGQGIGTYFMKVLVNSLLAENEKAFQIAVESDNLAAKRLYESLGFEEQTQVVYAKVTDASKLWEF</sequence>
<feature type="domain" description="N-acetyltransferase" evidence="1">
    <location>
        <begin position="160"/>
        <end position="301"/>
    </location>
</feature>
<dbReference type="PROSITE" id="PS51186">
    <property type="entry name" value="GNAT"/>
    <property type="match status" value="2"/>
</dbReference>
<feature type="domain" description="N-acetyltransferase" evidence="1">
    <location>
        <begin position="12"/>
        <end position="159"/>
    </location>
</feature>
<organism evidence="2 3">
    <name type="scientific">Streptococcus infantarius subsp. infantarius ATCC BAA-102</name>
    <dbReference type="NCBI Taxonomy" id="471872"/>
    <lineage>
        <taxon>Bacteria</taxon>
        <taxon>Bacillati</taxon>
        <taxon>Bacillota</taxon>
        <taxon>Bacilli</taxon>
        <taxon>Lactobacillales</taxon>
        <taxon>Streptococcaceae</taxon>
        <taxon>Streptococcus</taxon>
    </lineage>
</organism>
<keyword evidence="3" id="KW-1185">Reference proteome</keyword>
<dbReference type="Gene3D" id="3.40.630.30">
    <property type="match status" value="2"/>
</dbReference>
<dbReference type="Proteomes" id="UP000005602">
    <property type="component" value="Unassembled WGS sequence"/>
</dbReference>
<proteinExistence type="predicted"/>
<evidence type="ECO:0000313" key="2">
    <source>
        <dbReference type="EMBL" id="EDT47888.1"/>
    </source>
</evidence>
<dbReference type="SUPFAM" id="SSF55729">
    <property type="entry name" value="Acyl-CoA N-acyltransferases (Nat)"/>
    <property type="match status" value="1"/>
</dbReference>
<dbReference type="InterPro" id="IPR000182">
    <property type="entry name" value="GNAT_dom"/>
</dbReference>
<evidence type="ECO:0000313" key="3">
    <source>
        <dbReference type="Proteomes" id="UP000005602"/>
    </source>
</evidence>
<reference evidence="2" key="2">
    <citation type="submission" date="2013-09" db="EMBL/GenBank/DDBJ databases">
        <title>Draft genome sequence of Streptococcus infantarius subsp. infantarius ATCC BAA-102.</title>
        <authorList>
            <person name="Sudarsanam P."/>
            <person name="Ley R."/>
            <person name="Guruge J."/>
            <person name="Turnbaugh P.J."/>
            <person name="Mahowald M."/>
            <person name="Liep D."/>
            <person name="Gordon J."/>
        </authorList>
    </citation>
    <scope>NUCLEOTIDE SEQUENCE</scope>
    <source>
        <strain evidence="2">ATCC BAA-102</strain>
    </source>
</reference>
<dbReference type="InterPro" id="IPR050276">
    <property type="entry name" value="MshD_Acetyltransferase"/>
</dbReference>
<protein>
    <submittedName>
        <fullName evidence="2">Acetyltransferase, GNAT family</fullName>
    </submittedName>
</protein>
<dbReference type="PANTHER" id="PTHR43617">
    <property type="entry name" value="L-AMINO ACID N-ACETYLTRANSFERASE"/>
    <property type="match status" value="1"/>
</dbReference>
<gene>
    <name evidence="2" type="ORF">STRINF_00739</name>
</gene>
<evidence type="ECO:0000259" key="1">
    <source>
        <dbReference type="PROSITE" id="PS51186"/>
    </source>
</evidence>